<keyword evidence="1" id="KW-0732">Signal</keyword>
<gene>
    <name evidence="2" type="ORF">ACFFJK_15800</name>
</gene>
<feature type="signal peptide" evidence="1">
    <location>
        <begin position="1"/>
        <end position="27"/>
    </location>
</feature>
<sequence>MMPHRRMFNIKAVLAAALLCLSAAAGAHRFHAGITEVAFNPRTNSTEIIHTYMAHDIEALLMNAYQRQFDLSDPEDQEVLRKYIDRHFWLKGSDNARLPVRWIGMTIDAQSVVIYQELENAPLSKTATIRQGVLVDFLPDQVNTVNLNDAGTIRSLTFTAAALEQPAHPVTPHSAP</sequence>
<dbReference type="Proteomes" id="UP001589773">
    <property type="component" value="Unassembled WGS sequence"/>
</dbReference>
<reference evidence="2 3" key="1">
    <citation type="submission" date="2024-09" db="EMBL/GenBank/DDBJ databases">
        <authorList>
            <person name="Sun Q."/>
            <person name="Mori K."/>
        </authorList>
    </citation>
    <scope>NUCLEOTIDE SEQUENCE [LARGE SCALE GENOMIC DNA]</scope>
    <source>
        <strain evidence="2 3">CCM 7792</strain>
    </source>
</reference>
<keyword evidence="3" id="KW-1185">Reference proteome</keyword>
<dbReference type="InterPro" id="IPR046525">
    <property type="entry name" value="DUF6702"/>
</dbReference>
<dbReference type="RefSeq" id="WP_379680400.1">
    <property type="nucleotide sequence ID" value="NZ_JBHLWP010000013.1"/>
</dbReference>
<evidence type="ECO:0000313" key="3">
    <source>
        <dbReference type="Proteomes" id="UP001589773"/>
    </source>
</evidence>
<dbReference type="Pfam" id="PF20420">
    <property type="entry name" value="DUF6702"/>
    <property type="match status" value="1"/>
</dbReference>
<name>A0ABV6FIL0_9BURK</name>
<evidence type="ECO:0000313" key="2">
    <source>
        <dbReference type="EMBL" id="MFC0253363.1"/>
    </source>
</evidence>
<comment type="caution">
    <text evidence="2">The sequence shown here is derived from an EMBL/GenBank/DDBJ whole genome shotgun (WGS) entry which is preliminary data.</text>
</comment>
<protein>
    <submittedName>
        <fullName evidence="2">DUF6702 family protein</fullName>
    </submittedName>
</protein>
<dbReference type="EMBL" id="JBHLWP010000013">
    <property type="protein sequence ID" value="MFC0253363.1"/>
    <property type="molecule type" value="Genomic_DNA"/>
</dbReference>
<feature type="chain" id="PRO_5046515830" evidence="1">
    <location>
        <begin position="28"/>
        <end position="176"/>
    </location>
</feature>
<evidence type="ECO:0000256" key="1">
    <source>
        <dbReference type="SAM" id="SignalP"/>
    </source>
</evidence>
<proteinExistence type="predicted"/>
<organism evidence="2 3">
    <name type="scientific">Massilia consociata</name>
    <dbReference type="NCBI Taxonomy" id="760117"/>
    <lineage>
        <taxon>Bacteria</taxon>
        <taxon>Pseudomonadati</taxon>
        <taxon>Pseudomonadota</taxon>
        <taxon>Betaproteobacteria</taxon>
        <taxon>Burkholderiales</taxon>
        <taxon>Oxalobacteraceae</taxon>
        <taxon>Telluria group</taxon>
        <taxon>Massilia</taxon>
    </lineage>
</organism>
<accession>A0ABV6FIL0</accession>